<dbReference type="AlphaFoldDB" id="A0A382T6I3"/>
<accession>A0A382T6I3</accession>
<protein>
    <recommendedName>
        <fullName evidence="2">Cadherin-like beta sandwich domain-containing protein</fullName>
    </recommendedName>
</protein>
<evidence type="ECO:0008006" key="2">
    <source>
        <dbReference type="Google" id="ProtNLM"/>
    </source>
</evidence>
<reference evidence="1" key="1">
    <citation type="submission" date="2018-05" db="EMBL/GenBank/DDBJ databases">
        <authorList>
            <person name="Lanie J.A."/>
            <person name="Ng W.-L."/>
            <person name="Kazmierczak K.M."/>
            <person name="Andrzejewski T.M."/>
            <person name="Davidsen T.M."/>
            <person name="Wayne K.J."/>
            <person name="Tettelin H."/>
            <person name="Glass J.I."/>
            <person name="Rusch D."/>
            <person name="Podicherti R."/>
            <person name="Tsui H.-C.T."/>
            <person name="Winkler M.E."/>
        </authorList>
    </citation>
    <scope>NUCLEOTIDE SEQUENCE</scope>
</reference>
<feature type="non-terminal residue" evidence="1">
    <location>
        <position position="1"/>
    </location>
</feature>
<evidence type="ECO:0000313" key="1">
    <source>
        <dbReference type="EMBL" id="SVD17097.1"/>
    </source>
</evidence>
<organism evidence="1">
    <name type="scientific">marine metagenome</name>
    <dbReference type="NCBI Taxonomy" id="408172"/>
    <lineage>
        <taxon>unclassified sequences</taxon>
        <taxon>metagenomes</taxon>
        <taxon>ecological metagenomes</taxon>
    </lineage>
</organism>
<gene>
    <name evidence="1" type="ORF">METZ01_LOCUS369951</name>
</gene>
<name>A0A382T6I3_9ZZZZ</name>
<dbReference type="EMBL" id="UINC01133892">
    <property type="protein sequence ID" value="SVD17097.1"/>
    <property type="molecule type" value="Genomic_DNA"/>
</dbReference>
<feature type="non-terminal residue" evidence="1">
    <location>
        <position position="148"/>
    </location>
</feature>
<sequence length="148" mass="16018">VIPEAMDPPPNEIIIMKNITQDDTLIYNLDSLFINPVSDLETPVMISNSDTSKVLIISINKEQILFLGRTVGSTVIKFHVSENNNLSILYFKLTVDPCPVELLDCWGQCNGVAELDSCGVCNGDNECDCPGFPDGTTMDCLGECGGTA</sequence>
<proteinExistence type="predicted"/>